<organism evidence="4">
    <name type="scientific">Diabrotica virgifera virgifera</name>
    <name type="common">western corn rootworm</name>
    <dbReference type="NCBI Taxonomy" id="50390"/>
    <lineage>
        <taxon>Eukaryota</taxon>
        <taxon>Metazoa</taxon>
        <taxon>Ecdysozoa</taxon>
        <taxon>Arthropoda</taxon>
        <taxon>Hexapoda</taxon>
        <taxon>Insecta</taxon>
        <taxon>Pterygota</taxon>
        <taxon>Neoptera</taxon>
        <taxon>Endopterygota</taxon>
        <taxon>Coleoptera</taxon>
        <taxon>Polyphaga</taxon>
        <taxon>Cucujiformia</taxon>
        <taxon>Chrysomeloidea</taxon>
        <taxon>Chrysomelidae</taxon>
        <taxon>Galerucinae</taxon>
        <taxon>Diabroticina</taxon>
        <taxon>Diabroticites</taxon>
        <taxon>Diabrotica</taxon>
    </lineage>
</organism>
<keyword evidence="1" id="KW-0812">Transmembrane</keyword>
<dbReference type="GeneID" id="114324602"/>
<dbReference type="EnsemblMetazoa" id="XM_028272467.2">
    <property type="protein sequence ID" value="XP_028128268.1"/>
    <property type="gene ID" value="LOC114324602"/>
</dbReference>
<dbReference type="RefSeq" id="XP_028128268.1">
    <property type="nucleotide sequence ID" value="XM_028272467.1"/>
</dbReference>
<keyword evidence="1" id="KW-1133">Transmembrane helix</keyword>
<evidence type="ECO:0000313" key="4">
    <source>
        <dbReference type="RefSeq" id="XP_028128268.1"/>
    </source>
</evidence>
<dbReference type="InParanoid" id="A0A6P7F306"/>
<feature type="transmembrane region" description="Helical" evidence="1">
    <location>
        <begin position="72"/>
        <end position="90"/>
    </location>
</feature>
<accession>A0A6P7F306</accession>
<keyword evidence="3" id="KW-1185">Reference proteome</keyword>
<dbReference type="OrthoDB" id="6744975at2759"/>
<feature type="transmembrane region" description="Helical" evidence="1">
    <location>
        <begin position="33"/>
        <end position="52"/>
    </location>
</feature>
<gene>
    <name evidence="4" type="primary">LOC114324602</name>
</gene>
<evidence type="ECO:0000313" key="3">
    <source>
        <dbReference type="Proteomes" id="UP001652700"/>
    </source>
</evidence>
<dbReference type="InterPro" id="IPR032145">
    <property type="entry name" value="DUF4818"/>
</dbReference>
<reference evidence="4" key="1">
    <citation type="submission" date="2025-04" db="UniProtKB">
        <authorList>
            <consortium name="RefSeq"/>
        </authorList>
    </citation>
    <scope>IDENTIFICATION</scope>
    <source>
        <tissue evidence="4">Whole insect</tissue>
    </source>
</reference>
<dbReference type="KEGG" id="dvv:114324602"/>
<dbReference type="AlphaFoldDB" id="A0A6P7F306"/>
<dbReference type="Pfam" id="PF16089">
    <property type="entry name" value="DUF4818"/>
    <property type="match status" value="1"/>
</dbReference>
<name>A0A6P7F306_DIAVI</name>
<evidence type="ECO:0000256" key="1">
    <source>
        <dbReference type="SAM" id="Phobius"/>
    </source>
</evidence>
<protein>
    <submittedName>
        <fullName evidence="4">Uncharacterized protein LOC114324602 isoform X1</fullName>
    </submittedName>
</protein>
<dbReference type="Proteomes" id="UP001652700">
    <property type="component" value="Unplaced"/>
</dbReference>
<sequence>MGNIIGILIALVYIACNQEIFKKSPSDPPGPLVSTYLFLLALFILLCELQVYPASLRKLGTIPQVVLEVNKVFLATFIAEIIIVDFWFPLESIAMDNLIHIADLFEELLSSGKWNCDVVCDMLRSHSARYSVSYAISTFFLFTVLHATRFIDIRTLDGGISCFFGDILGRSKRRIKKQFKNISNRNIKDIDRKSTRDISEINDKTITQELKKVSCPCDNGAKHQSVKKSSPRKLRRSKRLRRLNDFAEDSQDSDEIKFDTLMSDYDLFKKYNFEPINI</sequence>
<keyword evidence="1" id="KW-0472">Membrane</keyword>
<reference evidence="2" key="2">
    <citation type="submission" date="2025-05" db="UniProtKB">
        <authorList>
            <consortium name="EnsemblMetazoa"/>
        </authorList>
    </citation>
    <scope>IDENTIFICATION</scope>
</reference>
<evidence type="ECO:0000313" key="2">
    <source>
        <dbReference type="EnsemblMetazoa" id="XP_028128268.1"/>
    </source>
</evidence>
<proteinExistence type="predicted"/>